<feature type="chain" id="PRO_5013189180" evidence="1">
    <location>
        <begin position="18"/>
        <end position="203"/>
    </location>
</feature>
<evidence type="ECO:0000313" key="2">
    <source>
        <dbReference type="EMBL" id="OXA64098.1"/>
    </source>
</evidence>
<dbReference type="EMBL" id="LNIX01000001">
    <property type="protein sequence ID" value="OXA64098.1"/>
    <property type="molecule type" value="Genomic_DNA"/>
</dbReference>
<reference evidence="2 3" key="1">
    <citation type="submission" date="2015-12" db="EMBL/GenBank/DDBJ databases">
        <title>The genome of Folsomia candida.</title>
        <authorList>
            <person name="Faddeeva A."/>
            <person name="Derks M.F."/>
            <person name="Anvar Y."/>
            <person name="Smit S."/>
            <person name="Van Straalen N."/>
            <person name="Roelofs D."/>
        </authorList>
    </citation>
    <scope>NUCLEOTIDE SEQUENCE [LARGE SCALE GENOMIC DNA]</scope>
    <source>
        <strain evidence="2 3">VU population</strain>
        <tissue evidence="2">Whole body</tissue>
    </source>
</reference>
<keyword evidence="3" id="KW-1185">Reference proteome</keyword>
<gene>
    <name evidence="2" type="ORF">Fcan01_03246</name>
</gene>
<protein>
    <submittedName>
        <fullName evidence="2">Bifunctional enzyme IspD/IspF</fullName>
    </submittedName>
</protein>
<name>A0A226F3Q0_FOLCA</name>
<sequence length="203" mass="22161">MITSLVLLVSIFSPIQALFPQYAQFYRENSYGCFGRNYQYTFESLTIPAPSWNVISFRGRGVWVLEYGETKTIVTGGLRDSCVTGLPTGKVSITATKILNVELEESSIALFPSRDNITVDDIVTTTSPEYSLSSPQSFEVFSSTGIKDYALYAGVDFTGPSACLKVYHSDATEGYGVTTAMERTIVVGSVRVGCLGNEHIVLN</sequence>
<keyword evidence="1" id="KW-0732">Signal</keyword>
<proteinExistence type="predicted"/>
<feature type="signal peptide" evidence="1">
    <location>
        <begin position="1"/>
        <end position="17"/>
    </location>
</feature>
<evidence type="ECO:0000256" key="1">
    <source>
        <dbReference type="SAM" id="SignalP"/>
    </source>
</evidence>
<accession>A0A226F3Q0</accession>
<comment type="caution">
    <text evidence="2">The sequence shown here is derived from an EMBL/GenBank/DDBJ whole genome shotgun (WGS) entry which is preliminary data.</text>
</comment>
<evidence type="ECO:0000313" key="3">
    <source>
        <dbReference type="Proteomes" id="UP000198287"/>
    </source>
</evidence>
<dbReference type="Proteomes" id="UP000198287">
    <property type="component" value="Unassembled WGS sequence"/>
</dbReference>
<organism evidence="2 3">
    <name type="scientific">Folsomia candida</name>
    <name type="common">Springtail</name>
    <dbReference type="NCBI Taxonomy" id="158441"/>
    <lineage>
        <taxon>Eukaryota</taxon>
        <taxon>Metazoa</taxon>
        <taxon>Ecdysozoa</taxon>
        <taxon>Arthropoda</taxon>
        <taxon>Hexapoda</taxon>
        <taxon>Collembola</taxon>
        <taxon>Entomobryomorpha</taxon>
        <taxon>Isotomoidea</taxon>
        <taxon>Isotomidae</taxon>
        <taxon>Proisotominae</taxon>
        <taxon>Folsomia</taxon>
    </lineage>
</organism>
<dbReference type="AlphaFoldDB" id="A0A226F3Q0"/>